<evidence type="ECO:0000313" key="1">
    <source>
        <dbReference type="EMBL" id="KAJ5491311.1"/>
    </source>
</evidence>
<proteinExistence type="predicted"/>
<organism evidence="1 2">
    <name type="scientific">Penicillium diatomitis</name>
    <dbReference type="NCBI Taxonomy" id="2819901"/>
    <lineage>
        <taxon>Eukaryota</taxon>
        <taxon>Fungi</taxon>
        <taxon>Dikarya</taxon>
        <taxon>Ascomycota</taxon>
        <taxon>Pezizomycotina</taxon>
        <taxon>Eurotiomycetes</taxon>
        <taxon>Eurotiomycetidae</taxon>
        <taxon>Eurotiales</taxon>
        <taxon>Aspergillaceae</taxon>
        <taxon>Penicillium</taxon>
    </lineage>
</organism>
<gene>
    <name evidence="1" type="ORF">N7539_002878</name>
</gene>
<comment type="caution">
    <text evidence="1">The sequence shown here is derived from an EMBL/GenBank/DDBJ whole genome shotgun (WGS) entry which is preliminary data.</text>
</comment>
<dbReference type="GeneID" id="81622730"/>
<name>A0A9W9XFQ8_9EURO</name>
<keyword evidence="2" id="KW-1185">Reference proteome</keyword>
<reference evidence="1" key="2">
    <citation type="journal article" date="2023" name="IMA Fungus">
        <title>Comparative genomic study of the Penicillium genus elucidates a diverse pangenome and 15 lateral gene transfer events.</title>
        <authorList>
            <person name="Petersen C."/>
            <person name="Sorensen T."/>
            <person name="Nielsen M.R."/>
            <person name="Sondergaard T.E."/>
            <person name="Sorensen J.L."/>
            <person name="Fitzpatrick D.A."/>
            <person name="Frisvad J.C."/>
            <person name="Nielsen K.L."/>
        </authorList>
    </citation>
    <scope>NUCLEOTIDE SEQUENCE</scope>
    <source>
        <strain evidence="1">IBT 30728</strain>
    </source>
</reference>
<dbReference type="RefSeq" id="XP_056792440.1">
    <property type="nucleotide sequence ID" value="XM_056932481.1"/>
</dbReference>
<evidence type="ECO:0000313" key="2">
    <source>
        <dbReference type="Proteomes" id="UP001148312"/>
    </source>
</evidence>
<reference evidence="1" key="1">
    <citation type="submission" date="2022-12" db="EMBL/GenBank/DDBJ databases">
        <authorList>
            <person name="Petersen C."/>
        </authorList>
    </citation>
    <scope>NUCLEOTIDE SEQUENCE</scope>
    <source>
        <strain evidence="1">IBT 30728</strain>
    </source>
</reference>
<protein>
    <submittedName>
        <fullName evidence="1">Uncharacterized protein</fullName>
    </submittedName>
</protein>
<sequence length="63" mass="7027">MSQMEMSLLRLNGQKLCDDTKLKSRTWSSGMEACSAARHQNWAGPAHSTLWTTGHCGSHLMHL</sequence>
<accession>A0A9W9XFQ8</accession>
<dbReference type="AlphaFoldDB" id="A0A9W9XFQ8"/>
<dbReference type="EMBL" id="JAPWDQ010000003">
    <property type="protein sequence ID" value="KAJ5491311.1"/>
    <property type="molecule type" value="Genomic_DNA"/>
</dbReference>
<dbReference type="Proteomes" id="UP001148312">
    <property type="component" value="Unassembled WGS sequence"/>
</dbReference>